<dbReference type="PANTHER" id="PTHR12829:SF7">
    <property type="entry name" value="N6-ADENOSINE-METHYLTRANSFERASE CATALYTIC SUBUNIT"/>
    <property type="match status" value="1"/>
</dbReference>
<gene>
    <name evidence="5" type="ORF">NZD86_08960</name>
</gene>
<name>A0ABY6Z763_9BACL</name>
<dbReference type="InterPro" id="IPR002052">
    <property type="entry name" value="DNA_methylase_N6_adenine_CS"/>
</dbReference>
<dbReference type="Pfam" id="PF05063">
    <property type="entry name" value="MT-A70"/>
    <property type="match status" value="2"/>
</dbReference>
<proteinExistence type="inferred from homology"/>
<comment type="similarity">
    <text evidence="4">Belongs to the MT-A70-like family.</text>
</comment>
<evidence type="ECO:0000256" key="4">
    <source>
        <dbReference type="PROSITE-ProRule" id="PRU00489"/>
    </source>
</evidence>
<evidence type="ECO:0000256" key="2">
    <source>
        <dbReference type="ARBA" id="ARBA00022679"/>
    </source>
</evidence>
<evidence type="ECO:0000256" key="3">
    <source>
        <dbReference type="ARBA" id="ARBA00022691"/>
    </source>
</evidence>
<dbReference type="InterPro" id="IPR029063">
    <property type="entry name" value="SAM-dependent_MTases_sf"/>
</dbReference>
<evidence type="ECO:0000313" key="5">
    <source>
        <dbReference type="EMBL" id="WAH38590.1"/>
    </source>
</evidence>
<reference evidence="5" key="1">
    <citation type="submission" date="2022-08" db="EMBL/GenBank/DDBJ databases">
        <title>Alicyclobacillus dauci DSM2870, complete genome.</title>
        <authorList>
            <person name="Wang Q."/>
            <person name="Cai R."/>
            <person name="Wang Z."/>
        </authorList>
    </citation>
    <scope>NUCLEOTIDE SEQUENCE</scope>
    <source>
        <strain evidence="5">DSM 28700</strain>
    </source>
</reference>
<keyword evidence="1 5" id="KW-0489">Methyltransferase</keyword>
<dbReference type="PROSITE" id="PS00092">
    <property type="entry name" value="N6_MTASE"/>
    <property type="match status" value="1"/>
</dbReference>
<dbReference type="PROSITE" id="PS51143">
    <property type="entry name" value="MT_A70"/>
    <property type="match status" value="1"/>
</dbReference>
<dbReference type="GO" id="GO:0008168">
    <property type="term" value="F:methyltransferase activity"/>
    <property type="evidence" value="ECO:0007669"/>
    <property type="project" value="UniProtKB-KW"/>
</dbReference>
<dbReference type="PANTHER" id="PTHR12829">
    <property type="entry name" value="N6-ADENOSINE-METHYLTRANSFERASE"/>
    <property type="match status" value="1"/>
</dbReference>
<protein>
    <submittedName>
        <fullName evidence="5">MT-A70 family methyltransferase</fullName>
    </submittedName>
</protein>
<dbReference type="SUPFAM" id="SSF53335">
    <property type="entry name" value="S-adenosyl-L-methionine-dependent methyltransferases"/>
    <property type="match status" value="1"/>
</dbReference>
<evidence type="ECO:0000256" key="1">
    <source>
        <dbReference type="ARBA" id="ARBA00022603"/>
    </source>
</evidence>
<dbReference type="InterPro" id="IPR007757">
    <property type="entry name" value="MT-A70-like"/>
</dbReference>
<sequence>MVRVIPFPDKKYSVLYADPPWTYKDKAESGKRGVAFKYELMTIDEIQALPVHEIVDEDCVLFLWVTWPLLEEGLETMRAWGFKYKTVGFVWIKLLKRMDKLFATTLKTLQKITEGTLAARVLKAMLETMVFWGMGNWTRSNSEVCLIGIKGKPKRVDAGVHSVVLAPICEHSRKPDEVRARIERLMGDVPRIELFARTRIPGWDSWGNEVQT</sequence>
<dbReference type="EMBL" id="CP104064">
    <property type="protein sequence ID" value="WAH38590.1"/>
    <property type="molecule type" value="Genomic_DNA"/>
</dbReference>
<organism evidence="5 6">
    <name type="scientific">Alicyclobacillus dauci</name>
    <dbReference type="NCBI Taxonomy" id="1475485"/>
    <lineage>
        <taxon>Bacteria</taxon>
        <taxon>Bacillati</taxon>
        <taxon>Bacillota</taxon>
        <taxon>Bacilli</taxon>
        <taxon>Bacillales</taxon>
        <taxon>Alicyclobacillaceae</taxon>
        <taxon>Alicyclobacillus</taxon>
    </lineage>
</organism>
<keyword evidence="6" id="KW-1185">Reference proteome</keyword>
<dbReference type="Proteomes" id="UP001164803">
    <property type="component" value="Chromosome"/>
</dbReference>
<evidence type="ECO:0000313" key="6">
    <source>
        <dbReference type="Proteomes" id="UP001164803"/>
    </source>
</evidence>
<keyword evidence="2" id="KW-0808">Transferase</keyword>
<accession>A0ABY6Z763</accession>
<keyword evidence="3" id="KW-0949">S-adenosyl-L-methionine</keyword>
<dbReference type="GO" id="GO:0032259">
    <property type="term" value="P:methylation"/>
    <property type="evidence" value="ECO:0007669"/>
    <property type="project" value="UniProtKB-KW"/>
</dbReference>
<dbReference type="RefSeq" id="WP_268046173.1">
    <property type="nucleotide sequence ID" value="NZ_CP104064.1"/>
</dbReference>